<dbReference type="Proteomes" id="UP001149163">
    <property type="component" value="Unassembled WGS sequence"/>
</dbReference>
<sequence>MVQGTKYRVDLGDLNDRVMSSALGSTSGVNGLPTSQLPSQKADLHWWALDWRELLAIGPRLAAEGQLEKPGPREVPSGGAVA</sequence>
<evidence type="ECO:0000313" key="3">
    <source>
        <dbReference type="Proteomes" id="UP001149163"/>
    </source>
</evidence>
<evidence type="ECO:0000256" key="1">
    <source>
        <dbReference type="SAM" id="MobiDB-lite"/>
    </source>
</evidence>
<comment type="caution">
    <text evidence="2">The sequence shown here is derived from an EMBL/GenBank/DDBJ whole genome shotgun (WGS) entry which is preliminary data.</text>
</comment>
<accession>A0A9W9IF97</accession>
<keyword evidence="3" id="KW-1185">Reference proteome</keyword>
<reference evidence="2" key="2">
    <citation type="journal article" date="2023" name="IMA Fungus">
        <title>Comparative genomic study of the Penicillium genus elucidates a diverse pangenome and 15 lateral gene transfer events.</title>
        <authorList>
            <person name="Petersen C."/>
            <person name="Sorensen T."/>
            <person name="Nielsen M.R."/>
            <person name="Sondergaard T.E."/>
            <person name="Sorensen J.L."/>
            <person name="Fitzpatrick D.A."/>
            <person name="Frisvad J.C."/>
            <person name="Nielsen K.L."/>
        </authorList>
    </citation>
    <scope>NUCLEOTIDE SEQUENCE</scope>
    <source>
        <strain evidence="2">IBT 26290</strain>
    </source>
</reference>
<dbReference type="EMBL" id="JAPQKN010000001">
    <property type="protein sequence ID" value="KAJ5174541.1"/>
    <property type="molecule type" value="Genomic_DNA"/>
</dbReference>
<dbReference type="GeneID" id="81421719"/>
<dbReference type="RefSeq" id="XP_056546149.1">
    <property type="nucleotide sequence ID" value="XM_056682543.1"/>
</dbReference>
<organism evidence="2 3">
    <name type="scientific">Penicillium canariense</name>
    <dbReference type="NCBI Taxonomy" id="189055"/>
    <lineage>
        <taxon>Eukaryota</taxon>
        <taxon>Fungi</taxon>
        <taxon>Dikarya</taxon>
        <taxon>Ascomycota</taxon>
        <taxon>Pezizomycotina</taxon>
        <taxon>Eurotiomycetes</taxon>
        <taxon>Eurotiomycetidae</taxon>
        <taxon>Eurotiales</taxon>
        <taxon>Aspergillaceae</taxon>
        <taxon>Penicillium</taxon>
    </lineage>
</organism>
<evidence type="ECO:0000313" key="2">
    <source>
        <dbReference type="EMBL" id="KAJ5174541.1"/>
    </source>
</evidence>
<gene>
    <name evidence="2" type="ORF">N7482_000418</name>
</gene>
<dbReference type="AlphaFoldDB" id="A0A9W9IF97"/>
<name>A0A9W9IF97_9EURO</name>
<feature type="region of interest" description="Disordered" evidence="1">
    <location>
        <begin position="63"/>
        <end position="82"/>
    </location>
</feature>
<reference evidence="2" key="1">
    <citation type="submission" date="2022-11" db="EMBL/GenBank/DDBJ databases">
        <authorList>
            <person name="Petersen C."/>
        </authorList>
    </citation>
    <scope>NUCLEOTIDE SEQUENCE</scope>
    <source>
        <strain evidence="2">IBT 26290</strain>
    </source>
</reference>
<protein>
    <submittedName>
        <fullName evidence="2">Uncharacterized protein</fullName>
    </submittedName>
</protein>
<proteinExistence type="predicted"/>